<evidence type="ECO:0000259" key="1">
    <source>
        <dbReference type="Pfam" id="PF12146"/>
    </source>
</evidence>
<dbReference type="EMBL" id="CP001670">
    <property type="protein sequence ID" value="AFZ80754.1"/>
    <property type="molecule type" value="Genomic_DNA"/>
</dbReference>
<keyword evidence="3" id="KW-1185">Reference proteome</keyword>
<proteinExistence type="predicted"/>
<dbReference type="Gene3D" id="3.40.50.1820">
    <property type="entry name" value="alpha/beta hydrolase"/>
    <property type="match status" value="1"/>
</dbReference>
<organism evidence="2 3">
    <name type="scientific">Theileria equi strain WA</name>
    <dbReference type="NCBI Taxonomy" id="1537102"/>
    <lineage>
        <taxon>Eukaryota</taxon>
        <taxon>Sar</taxon>
        <taxon>Alveolata</taxon>
        <taxon>Apicomplexa</taxon>
        <taxon>Aconoidasida</taxon>
        <taxon>Piroplasmida</taxon>
        <taxon>Theileriidae</taxon>
        <taxon>Theileria</taxon>
    </lineage>
</organism>
<dbReference type="KEGG" id="beq:BEWA_001610"/>
<dbReference type="PANTHER" id="PTHR11614">
    <property type="entry name" value="PHOSPHOLIPASE-RELATED"/>
    <property type="match status" value="1"/>
</dbReference>
<protein>
    <recommendedName>
        <fullName evidence="1">Serine aminopeptidase S33 domain-containing protein</fullName>
    </recommendedName>
</protein>
<dbReference type="InterPro" id="IPR007480">
    <property type="entry name" value="DUF529"/>
</dbReference>
<dbReference type="AlphaFoldDB" id="L0B0T9"/>
<dbReference type="GeneID" id="15805590"/>
<dbReference type="Pfam" id="PF12146">
    <property type="entry name" value="Hydrolase_4"/>
    <property type="match status" value="1"/>
</dbReference>
<dbReference type="STRING" id="1537102.L0B0T9"/>
<gene>
    <name evidence="2" type="ORF">BEWA_001610</name>
</gene>
<reference evidence="2 3" key="1">
    <citation type="journal article" date="2012" name="BMC Genomics">
        <title>Comparative genomic analysis and phylogenetic position of Theileria equi.</title>
        <authorList>
            <person name="Kappmeyer L.S."/>
            <person name="Thiagarajan M."/>
            <person name="Herndon D.R."/>
            <person name="Ramsay J.D."/>
            <person name="Caler E."/>
            <person name="Djikeng A."/>
            <person name="Gillespie J.J."/>
            <person name="Lau A.O."/>
            <person name="Roalson E.H."/>
            <person name="Silva J.C."/>
            <person name="Silva M.G."/>
            <person name="Suarez C.E."/>
            <person name="Ueti M.W."/>
            <person name="Nene V.M."/>
            <person name="Mealey R.H."/>
            <person name="Knowles D.P."/>
            <person name="Brayton K.A."/>
        </authorList>
    </citation>
    <scope>NUCLEOTIDE SEQUENCE [LARGE SCALE GENOMIC DNA]</scope>
    <source>
        <strain evidence="2 3">WA</strain>
    </source>
</reference>
<dbReference type="InterPro" id="IPR029058">
    <property type="entry name" value="AB_hydrolase_fold"/>
</dbReference>
<dbReference type="InterPro" id="IPR022742">
    <property type="entry name" value="Hydrolase_4"/>
</dbReference>
<dbReference type="InterPro" id="IPR051044">
    <property type="entry name" value="MAG_DAG_Lipase"/>
</dbReference>
<dbReference type="VEuPathDB" id="PiroplasmaDB:BEWA_001610"/>
<evidence type="ECO:0000313" key="2">
    <source>
        <dbReference type="EMBL" id="AFZ80754.1"/>
    </source>
</evidence>
<dbReference type="Proteomes" id="UP000031512">
    <property type="component" value="Chromosome 3"/>
</dbReference>
<dbReference type="eggNOG" id="ENOG502RSYW">
    <property type="taxonomic scope" value="Eukaryota"/>
</dbReference>
<dbReference type="Pfam" id="PF04385">
    <property type="entry name" value="FAINT"/>
    <property type="match status" value="2"/>
</dbReference>
<dbReference type="SUPFAM" id="SSF53474">
    <property type="entry name" value="alpha/beta-Hydrolases"/>
    <property type="match status" value="1"/>
</dbReference>
<dbReference type="RefSeq" id="XP_004830420.1">
    <property type="nucleotide sequence ID" value="XM_004830363.1"/>
</dbReference>
<name>L0B0T9_THEEQ</name>
<feature type="domain" description="Serine aminopeptidase S33" evidence="1">
    <location>
        <begin position="467"/>
        <end position="697"/>
    </location>
</feature>
<evidence type="ECO:0000313" key="3">
    <source>
        <dbReference type="Proteomes" id="UP000031512"/>
    </source>
</evidence>
<accession>L0B0T9</accession>
<sequence>MEVVSVTLDLLDVDSAAIDVFKHKPHDIKIHSYTAKDGFAIDRVVEGDFVVLDSVPEGAFVKVARSLSKLLSFLHTYVVEANGKATATHFVKEEGEEEWKAVEEEEFYNRFNALSFTKYDYVEKEFNIAKKVKESEFYVNKSSKFPFAVYAANSTCRVKKVVDKKATIWESKDGELCTKASFYPSSGKPRLLWLVIRDSDLDEAVLYFSKVKNVWASVDKTTYLQDLKEAGFDSSGFDDKVVLDISKPDKDLFYTTKDNVDIVTMNRYCVRPGFRINKVVSGNELIWEASGDEFCIYFRFGAIENGVSIGALFITSSKNENKILYYKKNLDSEWVIVGKNEYYACLVNRNDKMYTHKGDGKIVMSSFRNKQGIKIVTYASKVENSRGNIILVHGLRGHFTADYCTFNMDWIYEHYGFDIFPHLSIFDEPVDAKKASNAERYKSYFEYKTLEGMNLFNVLCRSQYEGTFVEALNNLGFSVYGLDLQSHGFSESAFGYRCHVEDFKDYVHDVLQFVSIVKRGKFSDSSEKWDEDLIYGEAKVDARTFLLGFSSGGNIVMQAVQEFYKKVGDTKAKFVDGLLGLSPMLSLDIHLDTFFKKVGRRLLWLIAYFSPKSVSPGQSIFDCGIAFETFADYKTDMLYYNKKHIFKTLASVFDACDNVIRDENMKYYPKYLPTFLAHTKDDDQCGVKGPRDMIDKRFKGKRTATFVEFTGSGHHLAETHYIPVVIPYLSKWFNDNIKLEIANEASREVELEVSKNSFVIEGSLEL</sequence>
<dbReference type="OrthoDB" id="2498029at2759"/>